<dbReference type="GO" id="GO:0003824">
    <property type="term" value="F:catalytic activity"/>
    <property type="evidence" value="ECO:0007669"/>
    <property type="project" value="InterPro"/>
</dbReference>
<feature type="domain" description="Amidase" evidence="2">
    <location>
        <begin position="27"/>
        <end position="436"/>
    </location>
</feature>
<dbReference type="InterPro" id="IPR023631">
    <property type="entry name" value="Amidase_dom"/>
</dbReference>
<dbReference type="InterPro" id="IPR000120">
    <property type="entry name" value="Amidase"/>
</dbReference>
<dbReference type="PANTHER" id="PTHR11895:SF7">
    <property type="entry name" value="GLUTAMYL-TRNA(GLN) AMIDOTRANSFERASE SUBUNIT A, MITOCHONDRIAL"/>
    <property type="match status" value="1"/>
</dbReference>
<accession>A0A0U4B7S5</accession>
<proteinExistence type="inferred from homology"/>
<sequence>MDVDDLVGRGPATLVPLLRDRTVSARELTIATLDAIEREDARVNAVVELLADEAFDASTEADARIARGETGPLLGVPVAIKNDVDLAGRVTGLGSRAVTQVARQDGPLVEALLAAGAVPVATTTLPELAIYGFTESAARGVTRNPHDLDRTPGGSSGGSAALVAAGAVGVATASDGAGSIRIPAASCGLVGFKTTHGFVPGSGGWHGLSTQGCVTPTVRDTAVYLDAVGHGAPGALAHAADTAPRTLRIGVTTSAAAAGRPEPLHRDVKSAVDHVAGLLDGLGHEVTTVKVPYGLDAKALTVRYLAGIAESASRVDDPSLLEPRTRQVARLGRPFGPSAVAWAQRAGHRFGSTVLDRLGVDVLLSPVMSGPALPVGHFAGKGGLRTVLGMNAFYPYTAQWNHAGLPAVSLPVGRSRKRGLPLAVQLVARREQDPLLMSVAAQVEAALRSSA</sequence>
<dbReference type="KEGG" id="aer:AERYTH_04760"/>
<dbReference type="InterPro" id="IPR020556">
    <property type="entry name" value="Amidase_CS"/>
</dbReference>
<dbReference type="PANTHER" id="PTHR11895">
    <property type="entry name" value="TRANSAMIDASE"/>
    <property type="match status" value="1"/>
</dbReference>
<protein>
    <recommendedName>
        <fullName evidence="2">Amidase domain-containing protein</fullName>
    </recommendedName>
</protein>
<dbReference type="AlphaFoldDB" id="A0A0U4B7S5"/>
<dbReference type="Pfam" id="PF01425">
    <property type="entry name" value="Amidase"/>
    <property type="match status" value="1"/>
</dbReference>
<organism evidence="3 4">
    <name type="scientific">Aeromicrobium erythreum</name>
    <dbReference type="NCBI Taxonomy" id="2041"/>
    <lineage>
        <taxon>Bacteria</taxon>
        <taxon>Bacillati</taxon>
        <taxon>Actinomycetota</taxon>
        <taxon>Actinomycetes</taxon>
        <taxon>Propionibacteriales</taxon>
        <taxon>Nocardioidaceae</taxon>
        <taxon>Aeromicrobium</taxon>
    </lineage>
</organism>
<dbReference type="SUPFAM" id="SSF75304">
    <property type="entry name" value="Amidase signature (AS) enzymes"/>
    <property type="match status" value="1"/>
</dbReference>
<evidence type="ECO:0000313" key="3">
    <source>
        <dbReference type="EMBL" id="ALX04057.1"/>
    </source>
</evidence>
<dbReference type="Proteomes" id="UP000067689">
    <property type="component" value="Chromosome"/>
</dbReference>
<comment type="similarity">
    <text evidence="1">Belongs to the amidase family.</text>
</comment>
<dbReference type="PATRIC" id="fig|2041.4.peg.990"/>
<dbReference type="Gene3D" id="3.90.1300.10">
    <property type="entry name" value="Amidase signature (AS) domain"/>
    <property type="match status" value="1"/>
</dbReference>
<dbReference type="EMBL" id="CP011502">
    <property type="protein sequence ID" value="ALX04057.1"/>
    <property type="molecule type" value="Genomic_DNA"/>
</dbReference>
<evidence type="ECO:0000313" key="4">
    <source>
        <dbReference type="Proteomes" id="UP000067689"/>
    </source>
</evidence>
<evidence type="ECO:0000256" key="1">
    <source>
        <dbReference type="ARBA" id="ARBA00009199"/>
    </source>
</evidence>
<dbReference type="STRING" id="2041.AERYTH_04760"/>
<dbReference type="RefSeq" id="WP_067855337.1">
    <property type="nucleotide sequence ID" value="NZ_CP011502.1"/>
</dbReference>
<keyword evidence="4" id="KW-1185">Reference proteome</keyword>
<evidence type="ECO:0000259" key="2">
    <source>
        <dbReference type="Pfam" id="PF01425"/>
    </source>
</evidence>
<name>A0A0U4B7S5_9ACTN</name>
<dbReference type="OrthoDB" id="9811471at2"/>
<gene>
    <name evidence="3" type="ORF">AERYTH_04760</name>
</gene>
<dbReference type="InterPro" id="IPR036928">
    <property type="entry name" value="AS_sf"/>
</dbReference>
<reference evidence="3 4" key="1">
    <citation type="journal article" date="1991" name="Int. J. Syst. Bacteriol.">
        <title>Description of the erythromycin-producing bacterium Arthrobacter sp. strain NRRL B-3381 as Aeromicrobium erythreum gen. nov., sp. nov.</title>
        <authorList>
            <person name="Miller E.S."/>
            <person name="Woese C.R."/>
            <person name="Brenner S."/>
        </authorList>
    </citation>
    <scope>NUCLEOTIDE SEQUENCE [LARGE SCALE GENOMIC DNA]</scope>
    <source>
        <strain evidence="3 4">AR18</strain>
    </source>
</reference>
<dbReference type="PROSITE" id="PS00571">
    <property type="entry name" value="AMIDASES"/>
    <property type="match status" value="1"/>
</dbReference>